<feature type="region of interest" description="Disordered" evidence="1">
    <location>
        <begin position="29"/>
        <end position="52"/>
    </location>
</feature>
<comment type="caution">
    <text evidence="3">The sequence shown here is derived from an EMBL/GenBank/DDBJ whole genome shotgun (WGS) entry which is preliminary data.</text>
</comment>
<dbReference type="OrthoDB" id="2258660at2759"/>
<dbReference type="AlphaFoldDB" id="A0A9N9DKJ9"/>
<gene>
    <name evidence="3" type="ORF">AMORRO_LOCUS9439</name>
</gene>
<evidence type="ECO:0000256" key="2">
    <source>
        <dbReference type="SAM" id="SignalP"/>
    </source>
</evidence>
<feature type="chain" id="PRO_5040500110" evidence="2">
    <location>
        <begin position="21"/>
        <end position="111"/>
    </location>
</feature>
<accession>A0A9N9DKJ9</accession>
<reference evidence="3" key="1">
    <citation type="submission" date="2021-06" db="EMBL/GenBank/DDBJ databases">
        <authorList>
            <person name="Kallberg Y."/>
            <person name="Tangrot J."/>
            <person name="Rosling A."/>
        </authorList>
    </citation>
    <scope>NUCLEOTIDE SEQUENCE</scope>
    <source>
        <strain evidence="3">CL551</strain>
    </source>
</reference>
<name>A0A9N9DKJ9_9GLOM</name>
<evidence type="ECO:0000313" key="3">
    <source>
        <dbReference type="EMBL" id="CAG8639161.1"/>
    </source>
</evidence>
<proteinExistence type="predicted"/>
<organism evidence="3 4">
    <name type="scientific">Acaulospora morrowiae</name>
    <dbReference type="NCBI Taxonomy" id="94023"/>
    <lineage>
        <taxon>Eukaryota</taxon>
        <taxon>Fungi</taxon>
        <taxon>Fungi incertae sedis</taxon>
        <taxon>Mucoromycota</taxon>
        <taxon>Glomeromycotina</taxon>
        <taxon>Glomeromycetes</taxon>
        <taxon>Diversisporales</taxon>
        <taxon>Acaulosporaceae</taxon>
        <taxon>Acaulospora</taxon>
    </lineage>
</organism>
<evidence type="ECO:0000256" key="1">
    <source>
        <dbReference type="SAM" id="MobiDB-lite"/>
    </source>
</evidence>
<feature type="signal peptide" evidence="2">
    <location>
        <begin position="1"/>
        <end position="20"/>
    </location>
</feature>
<feature type="compositionally biased region" description="Polar residues" evidence="1">
    <location>
        <begin position="29"/>
        <end position="48"/>
    </location>
</feature>
<keyword evidence="4" id="KW-1185">Reference proteome</keyword>
<evidence type="ECO:0000313" key="4">
    <source>
        <dbReference type="Proteomes" id="UP000789342"/>
    </source>
</evidence>
<keyword evidence="2" id="KW-0732">Signal</keyword>
<protein>
    <submittedName>
        <fullName evidence="3">1580_t:CDS:1</fullName>
    </submittedName>
</protein>
<dbReference type="EMBL" id="CAJVPV010009191">
    <property type="protein sequence ID" value="CAG8639161.1"/>
    <property type="molecule type" value="Genomic_DNA"/>
</dbReference>
<dbReference type="Proteomes" id="UP000789342">
    <property type="component" value="Unassembled WGS sequence"/>
</dbReference>
<sequence>MSKLMATTIGLITSSALLYSFQSNIENNTSQIRGNESNISPTKPNNRPQLPVPSIAQTKNYINHRLIPTFKSTWNEHIETFAHKVCNFDASETAKTAVNNAKSFVEDKRWK</sequence>